<name>A0A2N6VPK5_9MICO</name>
<accession>A0A2N6VPK5</accession>
<dbReference type="OrthoDB" id="142078at2"/>
<dbReference type="InterPro" id="IPR016064">
    <property type="entry name" value="NAD/diacylglycerol_kinase_sf"/>
</dbReference>
<dbReference type="Proteomes" id="UP000235598">
    <property type="component" value="Unassembled WGS sequence"/>
</dbReference>
<comment type="caution">
    <text evidence="2">The sequence shown here is derived from an EMBL/GenBank/DDBJ whole genome shotgun (WGS) entry which is preliminary data.</text>
</comment>
<dbReference type="PROSITE" id="PS50146">
    <property type="entry name" value="DAGK"/>
    <property type="match status" value="1"/>
</dbReference>
<evidence type="ECO:0000259" key="1">
    <source>
        <dbReference type="PROSITE" id="PS50146"/>
    </source>
</evidence>
<evidence type="ECO:0000313" key="3">
    <source>
        <dbReference type="Proteomes" id="UP000235598"/>
    </source>
</evidence>
<reference evidence="2 3" key="1">
    <citation type="submission" date="2017-09" db="EMBL/GenBank/DDBJ databases">
        <title>Bacterial strain isolated from the female urinary microbiota.</title>
        <authorList>
            <person name="Thomas-White K."/>
            <person name="Kumar N."/>
            <person name="Forster S."/>
            <person name="Putonti C."/>
            <person name="Lawley T."/>
            <person name="Wolfe A.J."/>
        </authorList>
    </citation>
    <scope>NUCLEOTIDE SEQUENCE [LARGE SCALE GENOMIC DNA]</scope>
    <source>
        <strain evidence="2 3">UMB1301</strain>
    </source>
</reference>
<evidence type="ECO:0000313" key="2">
    <source>
        <dbReference type="EMBL" id="PMD06029.1"/>
    </source>
</evidence>
<dbReference type="Gene3D" id="3.40.50.10330">
    <property type="entry name" value="Probable inorganic polyphosphate/atp-NAD kinase, domain 1"/>
    <property type="match status" value="1"/>
</dbReference>
<dbReference type="EMBL" id="PNHK01000001">
    <property type="protein sequence ID" value="PMD06029.1"/>
    <property type="molecule type" value="Genomic_DNA"/>
</dbReference>
<dbReference type="SUPFAM" id="SSF111331">
    <property type="entry name" value="NAD kinase/diacylglycerol kinase-like"/>
    <property type="match status" value="1"/>
</dbReference>
<organism evidence="2 3">
    <name type="scientific">Brevibacterium paucivorans</name>
    <dbReference type="NCBI Taxonomy" id="170994"/>
    <lineage>
        <taxon>Bacteria</taxon>
        <taxon>Bacillati</taxon>
        <taxon>Actinomycetota</taxon>
        <taxon>Actinomycetes</taxon>
        <taxon>Micrococcales</taxon>
        <taxon>Brevibacteriaceae</taxon>
        <taxon>Brevibacterium</taxon>
    </lineage>
</organism>
<proteinExistence type="predicted"/>
<dbReference type="Pfam" id="PF00781">
    <property type="entry name" value="DAGK_cat"/>
    <property type="match status" value="1"/>
</dbReference>
<feature type="domain" description="DAGKc" evidence="1">
    <location>
        <begin position="1"/>
        <end position="106"/>
    </location>
</feature>
<dbReference type="InterPro" id="IPR001206">
    <property type="entry name" value="Diacylglycerol_kinase_cat_dom"/>
</dbReference>
<dbReference type="GO" id="GO:0016301">
    <property type="term" value="F:kinase activity"/>
    <property type="evidence" value="ECO:0007669"/>
    <property type="project" value="InterPro"/>
</dbReference>
<gene>
    <name evidence="2" type="ORF">CJ199_01110</name>
</gene>
<protein>
    <recommendedName>
        <fullName evidence="1">DAGKc domain-containing protein</fullName>
    </recommendedName>
</protein>
<dbReference type="InterPro" id="IPR017438">
    <property type="entry name" value="ATP-NAD_kinase_N"/>
</dbReference>
<dbReference type="AlphaFoldDB" id="A0A2N6VPK5"/>
<sequence length="273" mass="28954">MIGVVAHPARRGTRQVVERIRATSSSVATTSAEVVVTYTTPAHPGGEQATRLLDAGAQRLIVVGGDGTVAQCAHALTEWIDEHQPAEPPRLTPIPVGTANLFWRNLVATFPPGPVCVDVAHVTLEPNGLTTTSLVAVGAGNSVRAIQRTPAQRHWWSYIATGVNLGTWKGSPWTQEVGNVAGVPHRLRIFDTSLDSGTLCHTSFAPTGVADWVVAGAWALGANVSPAAVRVRVGQSFDLDAPHGIHVDGEVYTKVQRARVRVRPRALPVLIPA</sequence>